<dbReference type="EMBL" id="LQZT01000008">
    <property type="protein sequence ID" value="OCW58281.1"/>
    <property type="molecule type" value="Genomic_DNA"/>
</dbReference>
<keyword evidence="6" id="KW-0449">Lipoprotein</keyword>
<evidence type="ECO:0000313" key="9">
    <source>
        <dbReference type="Proteomes" id="UP000094795"/>
    </source>
</evidence>
<evidence type="ECO:0000256" key="2">
    <source>
        <dbReference type="ARBA" id="ARBA00022729"/>
    </source>
</evidence>
<evidence type="ECO:0000256" key="7">
    <source>
        <dbReference type="SAM" id="MobiDB-lite"/>
    </source>
</evidence>
<evidence type="ECO:0000256" key="3">
    <source>
        <dbReference type="ARBA" id="ARBA00023136"/>
    </source>
</evidence>
<accession>A0A1C1YXN9</accession>
<comment type="caution">
    <text evidence="8">The sequence shown here is derived from an EMBL/GenBank/DDBJ whole genome shotgun (WGS) entry which is preliminary data.</text>
</comment>
<keyword evidence="4" id="KW-0564">Palmitate</keyword>
<gene>
    <name evidence="8" type="ORF">AWJ14_21560</name>
</gene>
<evidence type="ECO:0000256" key="6">
    <source>
        <dbReference type="ARBA" id="ARBA00023288"/>
    </source>
</evidence>
<evidence type="ECO:0008006" key="10">
    <source>
        <dbReference type="Google" id="ProtNLM"/>
    </source>
</evidence>
<feature type="region of interest" description="Disordered" evidence="7">
    <location>
        <begin position="27"/>
        <end position="68"/>
    </location>
</feature>
<dbReference type="AlphaFoldDB" id="A0A1C1YXN9"/>
<protein>
    <recommendedName>
        <fullName evidence="10">Lipoprotein</fullName>
    </recommendedName>
</protein>
<dbReference type="NCBIfam" id="NF047847">
    <property type="entry name" value="SS_mature_LptM"/>
    <property type="match status" value="1"/>
</dbReference>
<dbReference type="InterPro" id="IPR032831">
    <property type="entry name" value="LptM_cons"/>
</dbReference>
<reference evidence="8 9" key="1">
    <citation type="submission" date="2015-12" db="EMBL/GenBank/DDBJ databases">
        <authorList>
            <person name="Shamseldin A."/>
            <person name="Moawad H."/>
            <person name="Abd El-Rahim W.M."/>
            <person name="Sadowsky M.J."/>
        </authorList>
    </citation>
    <scope>NUCLEOTIDE SEQUENCE [LARGE SCALE GENOMIC DNA]</scope>
    <source>
        <strain evidence="8 9">JC234</strain>
    </source>
</reference>
<keyword evidence="3" id="KW-0472">Membrane</keyword>
<dbReference type="STRING" id="1480615.AWJ14_21560"/>
<evidence type="ECO:0000313" key="8">
    <source>
        <dbReference type="EMBL" id="OCW58281.1"/>
    </source>
</evidence>
<evidence type="ECO:0000256" key="5">
    <source>
        <dbReference type="ARBA" id="ARBA00023237"/>
    </source>
</evidence>
<dbReference type="RefSeq" id="WP_066176890.1">
    <property type="nucleotide sequence ID" value="NZ_LQZT01000008.1"/>
</dbReference>
<organism evidence="8 9">
    <name type="scientific">Hoeflea olei</name>
    <dbReference type="NCBI Taxonomy" id="1480615"/>
    <lineage>
        <taxon>Bacteria</taxon>
        <taxon>Pseudomonadati</taxon>
        <taxon>Pseudomonadota</taxon>
        <taxon>Alphaproteobacteria</taxon>
        <taxon>Hyphomicrobiales</taxon>
        <taxon>Rhizobiaceae</taxon>
        <taxon>Hoeflea</taxon>
    </lineage>
</organism>
<keyword evidence="5" id="KW-0998">Cell outer membrane</keyword>
<dbReference type="OrthoDB" id="7363830at2"/>
<feature type="compositionally biased region" description="Low complexity" evidence="7">
    <location>
        <begin position="33"/>
        <end position="45"/>
    </location>
</feature>
<comment type="subcellular location">
    <subcellularLocation>
        <location evidence="1">Cell outer membrane</location>
        <topology evidence="1">Lipid-anchor</topology>
    </subcellularLocation>
</comment>
<keyword evidence="2" id="KW-0732">Signal</keyword>
<sequence>MTTGPWIKLICVMALAGAVVAGCGRKGALERPGASPAPAAAATSTGEDDAPATPPAPERRFILDSLLD</sequence>
<proteinExistence type="predicted"/>
<keyword evidence="9" id="KW-1185">Reference proteome</keyword>
<evidence type="ECO:0000256" key="4">
    <source>
        <dbReference type="ARBA" id="ARBA00023139"/>
    </source>
</evidence>
<dbReference type="Proteomes" id="UP000094795">
    <property type="component" value="Unassembled WGS sequence"/>
</dbReference>
<evidence type="ECO:0000256" key="1">
    <source>
        <dbReference type="ARBA" id="ARBA00004459"/>
    </source>
</evidence>
<name>A0A1C1YXN9_9HYPH</name>